<keyword evidence="5" id="KW-1185">Reference proteome</keyword>
<protein>
    <recommendedName>
        <fullName evidence="1">protein-ribulosamine 3-kinase</fullName>
        <ecNumber evidence="1">2.7.1.172</ecNumber>
    </recommendedName>
</protein>
<dbReference type="GO" id="GO:0102193">
    <property type="term" value="F:protein-ribulosamine 3-kinase activity"/>
    <property type="evidence" value="ECO:0007669"/>
    <property type="project" value="UniProtKB-EC"/>
</dbReference>
<dbReference type="Pfam" id="PF03881">
    <property type="entry name" value="Fructosamin_kin"/>
    <property type="match status" value="1"/>
</dbReference>
<evidence type="ECO:0000313" key="4">
    <source>
        <dbReference type="EMBL" id="KAJ5088357.1"/>
    </source>
</evidence>
<dbReference type="InterPro" id="IPR011009">
    <property type="entry name" value="Kinase-like_dom_sf"/>
</dbReference>
<organism evidence="4 5">
    <name type="scientific">Penicillium angulare</name>
    <dbReference type="NCBI Taxonomy" id="116970"/>
    <lineage>
        <taxon>Eukaryota</taxon>
        <taxon>Fungi</taxon>
        <taxon>Dikarya</taxon>
        <taxon>Ascomycota</taxon>
        <taxon>Pezizomycotina</taxon>
        <taxon>Eurotiomycetes</taxon>
        <taxon>Eurotiomycetidae</taxon>
        <taxon>Eurotiales</taxon>
        <taxon>Aspergillaceae</taxon>
        <taxon>Penicillium</taxon>
    </lineage>
</organism>
<gene>
    <name evidence="4" type="ORF">N7456_011973</name>
</gene>
<comment type="caution">
    <text evidence="4">The sequence shown here is derived from an EMBL/GenBank/DDBJ whole genome shotgun (WGS) entry which is preliminary data.</text>
</comment>
<evidence type="ECO:0000256" key="3">
    <source>
        <dbReference type="SAM" id="MobiDB-lite"/>
    </source>
</evidence>
<dbReference type="OrthoDB" id="5772781at2759"/>
<proteinExistence type="predicted"/>
<dbReference type="PANTHER" id="PTHR12149">
    <property type="entry name" value="FRUCTOSAMINE 3 KINASE-RELATED PROTEIN"/>
    <property type="match status" value="1"/>
</dbReference>
<reference evidence="4" key="2">
    <citation type="journal article" date="2023" name="IMA Fungus">
        <title>Comparative genomic study of the Penicillium genus elucidates a diverse pangenome and 15 lateral gene transfer events.</title>
        <authorList>
            <person name="Petersen C."/>
            <person name="Sorensen T."/>
            <person name="Nielsen M.R."/>
            <person name="Sondergaard T.E."/>
            <person name="Sorensen J.L."/>
            <person name="Fitzpatrick D.A."/>
            <person name="Frisvad J.C."/>
            <person name="Nielsen K.L."/>
        </authorList>
    </citation>
    <scope>NUCLEOTIDE SEQUENCE</scope>
    <source>
        <strain evidence="4">IBT 30069</strain>
    </source>
</reference>
<dbReference type="SUPFAM" id="SSF56112">
    <property type="entry name" value="Protein kinase-like (PK-like)"/>
    <property type="match status" value="1"/>
</dbReference>
<dbReference type="Proteomes" id="UP001149165">
    <property type="component" value="Unassembled WGS sequence"/>
</dbReference>
<dbReference type="EMBL" id="JAPQKH010000007">
    <property type="protein sequence ID" value="KAJ5088357.1"/>
    <property type="molecule type" value="Genomic_DNA"/>
</dbReference>
<dbReference type="InterPro" id="IPR016477">
    <property type="entry name" value="Fructo-/Ketosamine-3-kinase"/>
</dbReference>
<evidence type="ECO:0000256" key="1">
    <source>
        <dbReference type="ARBA" id="ARBA00011961"/>
    </source>
</evidence>
<accession>A0A9W9EUT2</accession>
<evidence type="ECO:0000313" key="5">
    <source>
        <dbReference type="Proteomes" id="UP001149165"/>
    </source>
</evidence>
<evidence type="ECO:0000256" key="2">
    <source>
        <dbReference type="ARBA" id="ARBA00048655"/>
    </source>
</evidence>
<sequence length="221" mass="25884">MSELYKWAPDLVPKPHSWGKYRQASPEAYFFLIQYIEMSDKMPDPQQLCRKLAKLHRVSQSPTGQFGFHITTCQGRIPQSVSWESNWTICFTKMLKHVLDMDFDTNGYWEDLDKVAERLILHVIPRLLDALVKDGRTIKPSLIHADLWEGNTGTSFEDGNIYIFDSAAFYALHEMEVADWRCYYNKISNKIYTRTYLRHNGPSEPRNEWEDRSSGQAVRQL</sequence>
<dbReference type="AlphaFoldDB" id="A0A9W9EUT2"/>
<dbReference type="Gene3D" id="3.90.1200.10">
    <property type="match status" value="1"/>
</dbReference>
<dbReference type="EC" id="2.7.1.172" evidence="1"/>
<dbReference type="PANTHER" id="PTHR12149:SF8">
    <property type="entry name" value="PROTEIN-RIBULOSAMINE 3-KINASE"/>
    <property type="match status" value="1"/>
</dbReference>
<name>A0A9W9EUT2_9EURO</name>
<reference evidence="4" key="1">
    <citation type="submission" date="2022-11" db="EMBL/GenBank/DDBJ databases">
        <authorList>
            <person name="Petersen C."/>
        </authorList>
    </citation>
    <scope>NUCLEOTIDE SEQUENCE</scope>
    <source>
        <strain evidence="4">IBT 30069</strain>
    </source>
</reference>
<feature type="region of interest" description="Disordered" evidence="3">
    <location>
        <begin position="202"/>
        <end position="221"/>
    </location>
</feature>
<comment type="catalytic activity">
    <reaction evidence="2">
        <text>N(6)-D-ribulosyl-L-lysyl-[protein] + ATP = N(6)-(3-O-phospho-D-ribulosyl)-L-lysyl-[protein] + ADP + H(+)</text>
        <dbReference type="Rhea" id="RHEA:48432"/>
        <dbReference type="Rhea" id="RHEA-COMP:12103"/>
        <dbReference type="Rhea" id="RHEA-COMP:12104"/>
        <dbReference type="ChEBI" id="CHEBI:15378"/>
        <dbReference type="ChEBI" id="CHEBI:30616"/>
        <dbReference type="ChEBI" id="CHEBI:90418"/>
        <dbReference type="ChEBI" id="CHEBI:90420"/>
        <dbReference type="ChEBI" id="CHEBI:456216"/>
        <dbReference type="EC" id="2.7.1.172"/>
    </reaction>
    <physiologicalReaction direction="left-to-right" evidence="2">
        <dbReference type="Rhea" id="RHEA:48433"/>
    </physiologicalReaction>
</comment>